<organism evidence="9 10">
    <name type="scientific">Desmospora activa DSM 45169</name>
    <dbReference type="NCBI Taxonomy" id="1121389"/>
    <lineage>
        <taxon>Bacteria</taxon>
        <taxon>Bacillati</taxon>
        <taxon>Bacillota</taxon>
        <taxon>Bacilli</taxon>
        <taxon>Bacillales</taxon>
        <taxon>Thermoactinomycetaceae</taxon>
        <taxon>Desmospora</taxon>
    </lineage>
</organism>
<feature type="transmembrane region" description="Helical" evidence="8">
    <location>
        <begin position="49"/>
        <end position="68"/>
    </location>
</feature>
<dbReference type="GO" id="GO:0009847">
    <property type="term" value="P:spore germination"/>
    <property type="evidence" value="ECO:0007669"/>
    <property type="project" value="InterPro"/>
</dbReference>
<sequence length="389" mass="43437">MSMRAKSDQSANEKVITPYQSFCLLVNTLIGVGILSFQRSIIQEVGPDAIWILLIGGLVTLAEVVILTKVMQRFSGNHIVGAVAQLGGKKKSQRSKTIMAIPFVLILAVIWFSALSFVSRMFGEVLITVVLPRTPLVVLMVVLLGVAAAVASNRLNVLVRFSEFLMPFLFLPLPWLFAVWVQEGDWNHFLPLFQVDWAHVFKGVAGSFLTFSGASVLFMFMGYYQQPQKAMQSHTIGVGFVTLIYWVTLLSTLAVFGAYEMNNLVWPSLDLITVLTVPGLILERLESAFLSIWMVTVFTTLLNLYGALVDGLMNGFQIKERYRPYVSWGLLPLLLLTAHAPTNVFQVFRWGEWSGWLEPITIVIVLLCLFLLSLLRGRQNQGRQADAST</sequence>
<feature type="transmembrane region" description="Helical" evidence="8">
    <location>
        <begin position="164"/>
        <end position="181"/>
    </location>
</feature>
<dbReference type="AlphaFoldDB" id="A0A2T4ZB69"/>
<dbReference type="OrthoDB" id="2716906at2"/>
<evidence type="ECO:0000313" key="10">
    <source>
        <dbReference type="Proteomes" id="UP000241639"/>
    </source>
</evidence>
<keyword evidence="10" id="KW-1185">Reference proteome</keyword>
<feature type="transmembrane region" description="Helical" evidence="8">
    <location>
        <begin position="236"/>
        <end position="259"/>
    </location>
</feature>
<accession>A0A2T4ZB69</accession>
<feature type="transmembrane region" description="Helical" evidence="8">
    <location>
        <begin position="21"/>
        <end position="37"/>
    </location>
</feature>
<comment type="caution">
    <text evidence="9">The sequence shown here is derived from an EMBL/GenBank/DDBJ whole genome shotgun (WGS) entry which is preliminary data.</text>
</comment>
<dbReference type="Gene3D" id="1.20.1740.10">
    <property type="entry name" value="Amino acid/polyamine transporter I"/>
    <property type="match status" value="1"/>
</dbReference>
<feature type="transmembrane region" description="Helical" evidence="8">
    <location>
        <begin position="201"/>
        <end position="224"/>
    </location>
</feature>
<dbReference type="EMBL" id="PZZP01000001">
    <property type="protein sequence ID" value="PTM59132.1"/>
    <property type="molecule type" value="Genomic_DNA"/>
</dbReference>
<keyword evidence="6 8" id="KW-1133">Transmembrane helix</keyword>
<gene>
    <name evidence="9" type="ORF">C8J48_1734</name>
</gene>
<feature type="transmembrane region" description="Helical" evidence="8">
    <location>
        <begin position="325"/>
        <end position="344"/>
    </location>
</feature>
<keyword evidence="5 8" id="KW-0812">Transmembrane</keyword>
<feature type="transmembrane region" description="Helical" evidence="8">
    <location>
        <begin position="98"/>
        <end position="118"/>
    </location>
</feature>
<comment type="subcellular location">
    <subcellularLocation>
        <location evidence="1">Membrane</location>
        <topology evidence="1">Multi-pass membrane protein</topology>
    </subcellularLocation>
</comment>
<evidence type="ECO:0000256" key="8">
    <source>
        <dbReference type="SAM" id="Phobius"/>
    </source>
</evidence>
<keyword evidence="7 8" id="KW-0472">Membrane</keyword>
<comment type="similarity">
    <text evidence="2">Belongs to the amino acid-polyamine-organocation (APC) superfamily. Spore germination protein (SGP) (TC 2.A.3.9) family.</text>
</comment>
<dbReference type="GO" id="GO:0016020">
    <property type="term" value="C:membrane"/>
    <property type="evidence" value="ECO:0007669"/>
    <property type="project" value="UniProtKB-SubCell"/>
</dbReference>
<dbReference type="PANTHER" id="PTHR34975">
    <property type="entry name" value="SPORE GERMINATION PROTEIN A2"/>
    <property type="match status" value="1"/>
</dbReference>
<evidence type="ECO:0000256" key="6">
    <source>
        <dbReference type="ARBA" id="ARBA00022989"/>
    </source>
</evidence>
<feature type="transmembrane region" description="Helical" evidence="8">
    <location>
        <begin position="288"/>
        <end position="313"/>
    </location>
</feature>
<evidence type="ECO:0000256" key="5">
    <source>
        <dbReference type="ARBA" id="ARBA00022692"/>
    </source>
</evidence>
<dbReference type="PANTHER" id="PTHR34975:SF2">
    <property type="entry name" value="SPORE GERMINATION PROTEIN A2"/>
    <property type="match status" value="1"/>
</dbReference>
<evidence type="ECO:0000256" key="2">
    <source>
        <dbReference type="ARBA" id="ARBA00007998"/>
    </source>
</evidence>
<protein>
    <submittedName>
        <fullName evidence="9">Spore germination protein (Amino acid permease)</fullName>
    </submittedName>
</protein>
<proteinExistence type="inferred from homology"/>
<evidence type="ECO:0000256" key="4">
    <source>
        <dbReference type="ARBA" id="ARBA00022544"/>
    </source>
</evidence>
<keyword evidence="3" id="KW-0813">Transport</keyword>
<evidence type="ECO:0000313" key="9">
    <source>
        <dbReference type="EMBL" id="PTM59132.1"/>
    </source>
</evidence>
<feature type="transmembrane region" description="Helical" evidence="8">
    <location>
        <begin position="130"/>
        <end position="152"/>
    </location>
</feature>
<feature type="transmembrane region" description="Helical" evidence="8">
    <location>
        <begin position="356"/>
        <end position="375"/>
    </location>
</feature>
<keyword evidence="4" id="KW-0309">Germination</keyword>
<dbReference type="Proteomes" id="UP000241639">
    <property type="component" value="Unassembled WGS sequence"/>
</dbReference>
<dbReference type="InterPro" id="IPR004761">
    <property type="entry name" value="Spore_GerAB"/>
</dbReference>
<evidence type="ECO:0000256" key="3">
    <source>
        <dbReference type="ARBA" id="ARBA00022448"/>
    </source>
</evidence>
<dbReference type="NCBIfam" id="TIGR00912">
    <property type="entry name" value="2A0309"/>
    <property type="match status" value="1"/>
</dbReference>
<name>A0A2T4ZB69_9BACL</name>
<dbReference type="Pfam" id="PF03845">
    <property type="entry name" value="Spore_permease"/>
    <property type="match status" value="1"/>
</dbReference>
<reference evidence="9 10" key="1">
    <citation type="submission" date="2018-04" db="EMBL/GenBank/DDBJ databases">
        <title>Genomic Encyclopedia of Archaeal and Bacterial Type Strains, Phase II (KMG-II): from individual species to whole genera.</title>
        <authorList>
            <person name="Goeker M."/>
        </authorList>
    </citation>
    <scope>NUCLEOTIDE SEQUENCE [LARGE SCALE GENOMIC DNA]</scope>
    <source>
        <strain evidence="9 10">DSM 45169</strain>
    </source>
</reference>
<evidence type="ECO:0000256" key="7">
    <source>
        <dbReference type="ARBA" id="ARBA00023136"/>
    </source>
</evidence>
<evidence type="ECO:0000256" key="1">
    <source>
        <dbReference type="ARBA" id="ARBA00004141"/>
    </source>
</evidence>